<name>A0A934N9H2_9BACT</name>
<keyword evidence="2" id="KW-1185">Reference proteome</keyword>
<evidence type="ECO:0000313" key="2">
    <source>
        <dbReference type="Proteomes" id="UP000612893"/>
    </source>
</evidence>
<reference evidence="1" key="1">
    <citation type="submission" date="2020-10" db="EMBL/GenBank/DDBJ databases">
        <title>Ca. Dormibacterota MAGs.</title>
        <authorList>
            <person name="Montgomery K."/>
        </authorList>
    </citation>
    <scope>NUCLEOTIDE SEQUENCE [LARGE SCALE GENOMIC DNA]</scope>
    <source>
        <strain evidence="1">SC8812_S17_10</strain>
    </source>
</reference>
<sequence length="46" mass="4930">MAVLDVSHGDVRAAARFSPHADIRMLSVYDDNRQDLGGTSTRLGTG</sequence>
<protein>
    <submittedName>
        <fullName evidence="1">Uncharacterized protein</fullName>
    </submittedName>
</protein>
<evidence type="ECO:0000313" key="1">
    <source>
        <dbReference type="EMBL" id="MBJ7600471.1"/>
    </source>
</evidence>
<dbReference type="EMBL" id="JAEKNR010000209">
    <property type="protein sequence ID" value="MBJ7600471.1"/>
    <property type="molecule type" value="Genomic_DNA"/>
</dbReference>
<comment type="caution">
    <text evidence="1">The sequence shown here is derived from an EMBL/GenBank/DDBJ whole genome shotgun (WGS) entry which is preliminary data.</text>
</comment>
<proteinExistence type="predicted"/>
<dbReference type="Proteomes" id="UP000612893">
    <property type="component" value="Unassembled WGS sequence"/>
</dbReference>
<organism evidence="1 2">
    <name type="scientific">Candidatus Nephthysia bennettiae</name>
    <dbReference type="NCBI Taxonomy" id="3127016"/>
    <lineage>
        <taxon>Bacteria</taxon>
        <taxon>Bacillati</taxon>
        <taxon>Candidatus Dormiibacterota</taxon>
        <taxon>Candidatus Dormibacteria</taxon>
        <taxon>Candidatus Dormibacterales</taxon>
        <taxon>Candidatus Dormibacteraceae</taxon>
        <taxon>Candidatus Nephthysia</taxon>
    </lineage>
</organism>
<gene>
    <name evidence="1" type="ORF">JF922_20675</name>
</gene>
<dbReference type="AlphaFoldDB" id="A0A934N9H2"/>
<dbReference type="RefSeq" id="WP_338204317.1">
    <property type="nucleotide sequence ID" value="NZ_JAEKNR010000209.1"/>
</dbReference>
<accession>A0A934N9H2</accession>